<keyword evidence="2" id="KW-1185">Reference proteome</keyword>
<dbReference type="AlphaFoldDB" id="A0A9P1KG83"/>
<protein>
    <submittedName>
        <fullName evidence="1">Uncharacterized protein</fullName>
    </submittedName>
</protein>
<evidence type="ECO:0000313" key="2">
    <source>
        <dbReference type="Proteomes" id="UP000032946"/>
    </source>
</evidence>
<sequence>MRIFLGIVAYCPKMSSKSWIKFWLRETNTLVQVGEGIGRLLEWGRTLAC</sequence>
<gene>
    <name evidence="1" type="ORF">ARTHRO_40053</name>
</gene>
<dbReference type="Proteomes" id="UP000032946">
    <property type="component" value="Chromosome"/>
</dbReference>
<organism evidence="1 2">
    <name type="scientific">Limnospira indica PCC 8005</name>
    <dbReference type="NCBI Taxonomy" id="376219"/>
    <lineage>
        <taxon>Bacteria</taxon>
        <taxon>Bacillati</taxon>
        <taxon>Cyanobacteriota</taxon>
        <taxon>Cyanophyceae</taxon>
        <taxon>Oscillatoriophycideae</taxon>
        <taxon>Oscillatoriales</taxon>
        <taxon>Sirenicapillariaceae</taxon>
        <taxon>Limnospira</taxon>
    </lineage>
</organism>
<name>A0A9P1KG83_9CYAN</name>
<reference evidence="1 2" key="1">
    <citation type="submission" date="2014-02" db="EMBL/GenBank/DDBJ databases">
        <authorList>
            <person name="Genoscope - CEA"/>
        </authorList>
    </citation>
    <scope>NUCLEOTIDE SEQUENCE [LARGE SCALE GENOMIC DNA]</scope>
    <source>
        <strain evidence="1 2">PCC 8005</strain>
    </source>
</reference>
<accession>A0A9P1KG83</accession>
<dbReference type="EMBL" id="FO818640">
    <property type="protein sequence ID" value="CDM95648.1"/>
    <property type="molecule type" value="Genomic_DNA"/>
</dbReference>
<evidence type="ECO:0000313" key="1">
    <source>
        <dbReference type="EMBL" id="CDM95648.1"/>
    </source>
</evidence>
<proteinExistence type="predicted"/>